<dbReference type="PROSITE" id="PS00430">
    <property type="entry name" value="TONB_DEPENDENT_REC_1"/>
    <property type="match status" value="1"/>
</dbReference>
<comment type="caution">
    <text evidence="2">The sequence shown here is derived from an EMBL/GenBank/DDBJ whole genome shotgun (WGS) entry which is preliminary data.</text>
</comment>
<dbReference type="Proteomes" id="UP001500620">
    <property type="component" value="Unassembled WGS sequence"/>
</dbReference>
<reference evidence="3" key="1">
    <citation type="journal article" date="2019" name="Int. J. Syst. Evol. Microbiol.">
        <title>The Global Catalogue of Microorganisms (GCM) 10K type strain sequencing project: providing services to taxonomists for standard genome sequencing and annotation.</title>
        <authorList>
            <consortium name="The Broad Institute Genomics Platform"/>
            <consortium name="The Broad Institute Genome Sequencing Center for Infectious Disease"/>
            <person name="Wu L."/>
            <person name="Ma J."/>
        </authorList>
    </citation>
    <scope>NUCLEOTIDE SEQUENCE [LARGE SCALE GENOMIC DNA]</scope>
    <source>
        <strain evidence="3">JCM 17441</strain>
    </source>
</reference>
<dbReference type="RefSeq" id="WP_345135553.1">
    <property type="nucleotide sequence ID" value="NZ_BAABAT010000032.1"/>
</dbReference>
<feature type="region of interest" description="Disordered" evidence="1">
    <location>
        <begin position="210"/>
        <end position="248"/>
    </location>
</feature>
<evidence type="ECO:0000256" key="1">
    <source>
        <dbReference type="SAM" id="MobiDB-lite"/>
    </source>
</evidence>
<proteinExistence type="predicted"/>
<organism evidence="2 3">
    <name type="scientific">Dactylosporangium darangshiense</name>
    <dbReference type="NCBI Taxonomy" id="579108"/>
    <lineage>
        <taxon>Bacteria</taxon>
        <taxon>Bacillati</taxon>
        <taxon>Actinomycetota</taxon>
        <taxon>Actinomycetes</taxon>
        <taxon>Micromonosporales</taxon>
        <taxon>Micromonosporaceae</taxon>
        <taxon>Dactylosporangium</taxon>
    </lineage>
</organism>
<evidence type="ECO:0000313" key="3">
    <source>
        <dbReference type="Proteomes" id="UP001500620"/>
    </source>
</evidence>
<dbReference type="EMBL" id="BAABAT010000032">
    <property type="protein sequence ID" value="GAA4258604.1"/>
    <property type="molecule type" value="Genomic_DNA"/>
</dbReference>
<accession>A0ABP8DKU4</accession>
<dbReference type="PANTHER" id="PTHR36529">
    <property type="entry name" value="SLL1095 PROTEIN"/>
    <property type="match status" value="1"/>
</dbReference>
<dbReference type="SUPFAM" id="SSF53448">
    <property type="entry name" value="Nucleotide-diphospho-sugar transferases"/>
    <property type="match status" value="1"/>
</dbReference>
<sequence length="248" mass="25136">MTAPRVQLLLLAKAPVPGRVKTRLCPPWTPAQAAELAAAAIADTVEVLAATPAVARTLVADGPLPAPPGWGRVEQRGAGLGERLAAAYADTARPGVATLLVGMDTPQLGVADLVAAAAGLAAADAVLGPAQDGGWWTLALRDPSAAAVLPEVPMSTSDTFARTRAALAGRGLTVATTATLRDVDTAADAYAAATARPGTRFARALAEIRAQSEARPQSGARASSEVQAQSGARTRSEVRALSEVRAGR</sequence>
<dbReference type="InterPro" id="IPR010916">
    <property type="entry name" value="TonB_box_CS"/>
</dbReference>
<dbReference type="PANTHER" id="PTHR36529:SF1">
    <property type="entry name" value="GLYCOSYLTRANSFERASE"/>
    <property type="match status" value="1"/>
</dbReference>
<protein>
    <submittedName>
        <fullName evidence="2">DUF2064 domain-containing protein</fullName>
    </submittedName>
</protein>
<dbReference type="Gene3D" id="3.90.550.10">
    <property type="entry name" value="Spore Coat Polysaccharide Biosynthesis Protein SpsA, Chain A"/>
    <property type="match status" value="1"/>
</dbReference>
<dbReference type="InterPro" id="IPR018641">
    <property type="entry name" value="Trfase_1_rSAM/seldom-assoc"/>
</dbReference>
<dbReference type="InterPro" id="IPR029044">
    <property type="entry name" value="Nucleotide-diphossugar_trans"/>
</dbReference>
<feature type="compositionally biased region" description="Polar residues" evidence="1">
    <location>
        <begin position="220"/>
        <end position="233"/>
    </location>
</feature>
<evidence type="ECO:0000313" key="2">
    <source>
        <dbReference type="EMBL" id="GAA4258604.1"/>
    </source>
</evidence>
<keyword evidence="3" id="KW-1185">Reference proteome</keyword>
<name>A0ABP8DKU4_9ACTN</name>
<feature type="compositionally biased region" description="Basic and acidic residues" evidence="1">
    <location>
        <begin position="234"/>
        <end position="248"/>
    </location>
</feature>
<gene>
    <name evidence="2" type="ORF">GCM10022255_079930</name>
</gene>
<dbReference type="Pfam" id="PF09837">
    <property type="entry name" value="DUF2064"/>
    <property type="match status" value="1"/>
</dbReference>